<protein>
    <submittedName>
        <fullName evidence="1">Uncharacterized protein</fullName>
    </submittedName>
</protein>
<keyword evidence="2" id="KW-1185">Reference proteome</keyword>
<accession>A0ABQ9YQD4</accession>
<name>A0ABQ9YQD4_9CRUS</name>
<evidence type="ECO:0000313" key="2">
    <source>
        <dbReference type="Proteomes" id="UP001234178"/>
    </source>
</evidence>
<comment type="caution">
    <text evidence="1">The sequence shown here is derived from an EMBL/GenBank/DDBJ whole genome shotgun (WGS) entry which is preliminary data.</text>
</comment>
<gene>
    <name evidence="1" type="ORF">OUZ56_004545</name>
</gene>
<dbReference type="EMBL" id="JAOYFB010000001">
    <property type="protein sequence ID" value="KAK4002741.1"/>
    <property type="molecule type" value="Genomic_DNA"/>
</dbReference>
<dbReference type="Proteomes" id="UP001234178">
    <property type="component" value="Unassembled WGS sequence"/>
</dbReference>
<evidence type="ECO:0000313" key="1">
    <source>
        <dbReference type="EMBL" id="KAK4002741.1"/>
    </source>
</evidence>
<reference evidence="1 2" key="1">
    <citation type="journal article" date="2023" name="Nucleic Acids Res.">
        <title>The hologenome of Daphnia magna reveals possible DNA methylation and microbiome-mediated evolution of the host genome.</title>
        <authorList>
            <person name="Chaturvedi A."/>
            <person name="Li X."/>
            <person name="Dhandapani V."/>
            <person name="Marshall H."/>
            <person name="Kissane S."/>
            <person name="Cuenca-Cambronero M."/>
            <person name="Asole G."/>
            <person name="Calvet F."/>
            <person name="Ruiz-Romero M."/>
            <person name="Marangio P."/>
            <person name="Guigo R."/>
            <person name="Rago D."/>
            <person name="Mirbahai L."/>
            <person name="Eastwood N."/>
            <person name="Colbourne J.K."/>
            <person name="Zhou J."/>
            <person name="Mallon E."/>
            <person name="Orsini L."/>
        </authorList>
    </citation>
    <scope>NUCLEOTIDE SEQUENCE [LARGE SCALE GENOMIC DNA]</scope>
    <source>
        <strain evidence="1">LRV0_1</strain>
    </source>
</reference>
<proteinExistence type="predicted"/>
<organism evidence="1 2">
    <name type="scientific">Daphnia magna</name>
    <dbReference type="NCBI Taxonomy" id="35525"/>
    <lineage>
        <taxon>Eukaryota</taxon>
        <taxon>Metazoa</taxon>
        <taxon>Ecdysozoa</taxon>
        <taxon>Arthropoda</taxon>
        <taxon>Crustacea</taxon>
        <taxon>Branchiopoda</taxon>
        <taxon>Diplostraca</taxon>
        <taxon>Cladocera</taxon>
        <taxon>Anomopoda</taxon>
        <taxon>Daphniidae</taxon>
        <taxon>Daphnia</taxon>
    </lineage>
</organism>
<sequence>MEQLDDDGRNILNSHVIIKAPALLPRKKKKASFYFLTLTGWNNADYRNINDNSIPATWPAVVTSASLPRNTSCPFSLFFLKTSSRSSNTTATTEIEGGGGGYRSYMLRLVHIMIMIIVRAAGGVVEKKRL</sequence>